<evidence type="ECO:0000313" key="11">
    <source>
        <dbReference type="Proteomes" id="UP000276834"/>
    </source>
</evidence>
<keyword evidence="11" id="KW-1185">Reference proteome</keyword>
<feature type="coiled-coil region" evidence="7">
    <location>
        <begin position="700"/>
        <end position="780"/>
    </location>
</feature>
<feature type="compositionally biased region" description="Basic and acidic residues" evidence="8">
    <location>
        <begin position="430"/>
        <end position="439"/>
    </location>
</feature>
<sequence>MAFSAWQILSPVQWARWTWSAVRGGGSPEEGDGAAEEDDEEEDRDPPAGGSALGFRQVALKAVIPHSFPPLGSSDSTDNFETPEAETPACSPLKEFCEPPGSPESEARTQEPGGHGDLLVGETHWDSSPGKHPKDEAQPEIGAPKASSDAKGEAEPNNLPLMQPLAGLGRKAGHAAVEPAPVSHAGTATWEQAMPGGDTATGLVDLRADALGQEQLGKGKTPSLGRSTDEATEETQASYQLDPEQHGRSVNPFVAGACQLQSSAPATPQRLPHPKLGGNPALEAPGQVPKPGADCTEARESVEAKPASPRRGSRIPASKLTPKRHRESPKKAAEDVERGPTEPPPPRGSSQLGPMGWDSPGLNSLSGSSALQNSPVLPKGSYQFDPNNFDSMDPFRPTKTLASTDADSCSTADNSLNEILESQTLEMQDDALKGRDSPKKPKSRLITSGCKVKQHEAQPLVLDIGAQDEGVLISEIPAITNQDGRATDEEKLASTTSTQKPAGLEKKAEAEDDLEYFECSNVPVSAGKQRPEAGFEKEICKKMEKGGPGIFPDNPGLCSMDKCPSMSRSESPLAGICLSESEKAAVLTLIREEIITKEIEANEWKKKYEESRQEVLEMRKIVAEYEKTIAQMIEDEQRTNMTSQKNLQQLTMEKDQALADLNSVERSLSDLFRRYENLKGILEGFKKNEEALKKCAQDYLTRVKQEEQRYQALKVHAEEKLDKANEEIAQVRTKAKAESAALHAGLRKEQMKVESLERTLQQKNQEIEELTKICDELIAKLGKSD</sequence>
<dbReference type="PANTHER" id="PTHR13924:SF12">
    <property type="entry name" value="TRANSFORMING ACIDIC COILED-COIL-CONTAINING PROTEIN 1"/>
    <property type="match status" value="1"/>
</dbReference>
<dbReference type="Proteomes" id="UP000276834">
    <property type="component" value="Unassembled WGS sequence"/>
</dbReference>
<keyword evidence="6" id="KW-0206">Cytoskeleton</keyword>
<comment type="caution">
    <text evidence="10">The sequence shown here is derived from an EMBL/GenBank/DDBJ whole genome shotgun (WGS) entry which is preliminary data.</text>
</comment>
<dbReference type="AlphaFoldDB" id="A0A3L8RVX4"/>
<feature type="compositionally biased region" description="Basic and acidic residues" evidence="8">
    <location>
        <begin position="329"/>
        <end position="340"/>
    </location>
</feature>
<organism evidence="10 11">
    <name type="scientific">Chloebia gouldiae</name>
    <name type="common">Gouldian finch</name>
    <name type="synonym">Erythrura gouldiae</name>
    <dbReference type="NCBI Taxonomy" id="44316"/>
    <lineage>
        <taxon>Eukaryota</taxon>
        <taxon>Metazoa</taxon>
        <taxon>Chordata</taxon>
        <taxon>Craniata</taxon>
        <taxon>Vertebrata</taxon>
        <taxon>Euteleostomi</taxon>
        <taxon>Archelosauria</taxon>
        <taxon>Archosauria</taxon>
        <taxon>Dinosauria</taxon>
        <taxon>Saurischia</taxon>
        <taxon>Theropoda</taxon>
        <taxon>Coelurosauria</taxon>
        <taxon>Aves</taxon>
        <taxon>Neognathae</taxon>
        <taxon>Neoaves</taxon>
        <taxon>Telluraves</taxon>
        <taxon>Australaves</taxon>
        <taxon>Passeriformes</taxon>
        <taxon>Passeroidea</taxon>
        <taxon>Passeridae</taxon>
        <taxon>Chloebia</taxon>
    </lineage>
</organism>
<dbReference type="GO" id="GO:0007097">
    <property type="term" value="P:nuclear migration"/>
    <property type="evidence" value="ECO:0007669"/>
    <property type="project" value="TreeGrafter"/>
</dbReference>
<keyword evidence="3" id="KW-0963">Cytoplasm</keyword>
<dbReference type="InterPro" id="IPR039915">
    <property type="entry name" value="TACC"/>
</dbReference>
<dbReference type="Pfam" id="PF05010">
    <property type="entry name" value="TACC_C"/>
    <property type="match status" value="1"/>
</dbReference>
<feature type="compositionally biased region" description="Polar residues" evidence="8">
    <location>
        <begin position="400"/>
        <end position="426"/>
    </location>
</feature>
<dbReference type="GO" id="GO:0021987">
    <property type="term" value="P:cerebral cortex development"/>
    <property type="evidence" value="ECO:0007669"/>
    <property type="project" value="TreeGrafter"/>
</dbReference>
<keyword evidence="5 7" id="KW-0175">Coiled coil</keyword>
<dbReference type="STRING" id="44316.ENSEGOP00005012587"/>
<dbReference type="GO" id="GO:0007052">
    <property type="term" value="P:mitotic spindle organization"/>
    <property type="evidence" value="ECO:0007669"/>
    <property type="project" value="InterPro"/>
</dbReference>
<dbReference type="InterPro" id="IPR007707">
    <property type="entry name" value="TACC_C"/>
</dbReference>
<evidence type="ECO:0000313" key="10">
    <source>
        <dbReference type="EMBL" id="RLV88695.1"/>
    </source>
</evidence>
<reference evidence="10 11" key="1">
    <citation type="journal article" date="2018" name="Proc. R. Soc. B">
        <title>A non-coding region near Follistatin controls head colour polymorphism in the Gouldian finch.</title>
        <authorList>
            <person name="Toomey M.B."/>
            <person name="Marques C.I."/>
            <person name="Andrade P."/>
            <person name="Araujo P.M."/>
            <person name="Sabatino S."/>
            <person name="Gazda M.A."/>
            <person name="Afonso S."/>
            <person name="Lopes R.J."/>
            <person name="Corbo J.C."/>
            <person name="Carneiro M."/>
        </authorList>
    </citation>
    <scope>NUCLEOTIDE SEQUENCE [LARGE SCALE GENOMIC DNA]</scope>
    <source>
        <strain evidence="10">Red01</strain>
        <tissue evidence="10">Muscle</tissue>
    </source>
</reference>
<feature type="compositionally biased region" description="Acidic residues" evidence="8">
    <location>
        <begin position="29"/>
        <end position="44"/>
    </location>
</feature>
<keyword evidence="4" id="KW-0597">Phosphoprotein</keyword>
<evidence type="ECO:0000256" key="4">
    <source>
        <dbReference type="ARBA" id="ARBA00022553"/>
    </source>
</evidence>
<feature type="region of interest" description="Disordered" evidence="8">
    <location>
        <begin position="21"/>
        <end position="165"/>
    </location>
</feature>
<comment type="subcellular location">
    <subcellularLocation>
        <location evidence="1">Cytoplasm</location>
        <location evidence="1">Cytoskeleton</location>
    </subcellularLocation>
</comment>
<evidence type="ECO:0000256" key="2">
    <source>
        <dbReference type="ARBA" id="ARBA00009423"/>
    </source>
</evidence>
<evidence type="ECO:0000256" key="7">
    <source>
        <dbReference type="SAM" id="Coils"/>
    </source>
</evidence>
<evidence type="ECO:0000256" key="1">
    <source>
        <dbReference type="ARBA" id="ARBA00004245"/>
    </source>
</evidence>
<dbReference type="FunFam" id="1.20.5.1700:FF:000001">
    <property type="entry name" value="Transforming acidic coiled-coil-containing protein 1 isoform 2"/>
    <property type="match status" value="1"/>
</dbReference>
<feature type="region of interest" description="Disordered" evidence="8">
    <location>
        <begin position="481"/>
        <end position="507"/>
    </location>
</feature>
<accession>A0A3L8RVX4</accession>
<evidence type="ECO:0000256" key="8">
    <source>
        <dbReference type="SAM" id="MobiDB-lite"/>
    </source>
</evidence>
<feature type="domain" description="Transforming acidic coiled-coil-containing protein C-terminal" evidence="9">
    <location>
        <begin position="579"/>
        <end position="778"/>
    </location>
</feature>
<gene>
    <name evidence="10" type="ORF">DV515_00015386</name>
</gene>
<evidence type="ECO:0000256" key="3">
    <source>
        <dbReference type="ARBA" id="ARBA00022490"/>
    </source>
</evidence>
<dbReference type="PANTHER" id="PTHR13924">
    <property type="entry name" value="TRANSFORMING ACIDIC COILED-COIL CONTAINING PROTEIN 1/2"/>
    <property type="match status" value="1"/>
</dbReference>
<dbReference type="GO" id="GO:0005737">
    <property type="term" value="C:cytoplasm"/>
    <property type="evidence" value="ECO:0007669"/>
    <property type="project" value="TreeGrafter"/>
</dbReference>
<evidence type="ECO:0000256" key="6">
    <source>
        <dbReference type="ARBA" id="ARBA00023212"/>
    </source>
</evidence>
<feature type="compositionally biased region" description="Polar residues" evidence="8">
    <location>
        <begin position="361"/>
        <end position="375"/>
    </location>
</feature>
<evidence type="ECO:0000259" key="9">
    <source>
        <dbReference type="Pfam" id="PF05010"/>
    </source>
</evidence>
<feature type="coiled-coil region" evidence="7">
    <location>
        <begin position="594"/>
        <end position="667"/>
    </location>
</feature>
<dbReference type="Gene3D" id="1.20.5.1700">
    <property type="match status" value="1"/>
</dbReference>
<name>A0A3L8RVX4_CHLGU</name>
<comment type="similarity">
    <text evidence="2">Belongs to the TACC family.</text>
</comment>
<evidence type="ECO:0000256" key="5">
    <source>
        <dbReference type="ARBA" id="ARBA00023054"/>
    </source>
</evidence>
<dbReference type="OrthoDB" id="10255048at2759"/>
<protein>
    <recommendedName>
        <fullName evidence="9">Transforming acidic coiled-coil-containing protein C-terminal domain-containing protein</fullName>
    </recommendedName>
</protein>
<feature type="region of interest" description="Disordered" evidence="8">
    <location>
        <begin position="212"/>
        <end position="450"/>
    </location>
</feature>
<dbReference type="EMBL" id="QUSF01000178">
    <property type="protein sequence ID" value="RLV88695.1"/>
    <property type="molecule type" value="Genomic_DNA"/>
</dbReference>
<dbReference type="GO" id="GO:0005856">
    <property type="term" value="C:cytoskeleton"/>
    <property type="evidence" value="ECO:0007669"/>
    <property type="project" value="UniProtKB-SubCell"/>
</dbReference>
<proteinExistence type="inferred from homology"/>